<sequence>MVDGAHGSMWNSASAAVTSDCSSSMCVGHSTMFTNVVSSKNPSVFTHSQAPSDTESYNTEALKSVRGSTFEASRKDKWMYRSAASRCEGPASDSAAASKCEGTASECSEVTYSRTSSVSMREFEGVSYSGKATHIISRREKSSLNPKWSIDEASVKDAFGSDVMLRENRLEGNSSLHSTSRRRGFTFFPMASESGSSCATRKSFSEEIRPKQRLSDKYGSVSKESFAASHNVNSRAEGLVGPRAQERSEGLDNFSTSGHFRPRVDLHSPFLHKGKTEELGPSYVLSSGRLSLEEEARLGRRAPTIDHDFEEYFSSLMLE</sequence>
<comment type="caution">
    <text evidence="1">The sequence shown here is derived from an EMBL/GenBank/DDBJ whole genome shotgun (WGS) entry which is preliminary data.</text>
</comment>
<dbReference type="OrthoDB" id="1930763at2759"/>
<dbReference type="Proteomes" id="UP000886520">
    <property type="component" value="Chromosome 22"/>
</dbReference>
<accession>A0A9D4U757</accession>
<reference evidence="1" key="1">
    <citation type="submission" date="2021-01" db="EMBL/GenBank/DDBJ databases">
        <title>Adiantum capillus-veneris genome.</title>
        <authorList>
            <person name="Fang Y."/>
            <person name="Liao Q."/>
        </authorList>
    </citation>
    <scope>NUCLEOTIDE SEQUENCE</scope>
    <source>
        <strain evidence="1">H3</strain>
        <tissue evidence="1">Leaf</tissue>
    </source>
</reference>
<dbReference type="GO" id="GO:0061608">
    <property type="term" value="F:nuclear import signal receptor activity"/>
    <property type="evidence" value="ECO:0007669"/>
    <property type="project" value="TreeGrafter"/>
</dbReference>
<dbReference type="PANTHER" id="PTHR37723:SF1">
    <property type="entry name" value="PROTEIN FAR-RED-ELONGATED HYPOCOTYL 1-LIKE"/>
    <property type="match status" value="1"/>
</dbReference>
<protein>
    <submittedName>
        <fullName evidence="1">Uncharacterized protein</fullName>
    </submittedName>
</protein>
<proteinExistence type="predicted"/>
<evidence type="ECO:0000313" key="2">
    <source>
        <dbReference type="Proteomes" id="UP000886520"/>
    </source>
</evidence>
<name>A0A9D4U757_ADICA</name>
<dbReference type="InterPro" id="IPR037766">
    <property type="entry name" value="FHY1"/>
</dbReference>
<dbReference type="GO" id="GO:0016607">
    <property type="term" value="C:nuclear speck"/>
    <property type="evidence" value="ECO:0007669"/>
    <property type="project" value="TreeGrafter"/>
</dbReference>
<organism evidence="1 2">
    <name type="scientific">Adiantum capillus-veneris</name>
    <name type="common">Maidenhair fern</name>
    <dbReference type="NCBI Taxonomy" id="13818"/>
    <lineage>
        <taxon>Eukaryota</taxon>
        <taxon>Viridiplantae</taxon>
        <taxon>Streptophyta</taxon>
        <taxon>Embryophyta</taxon>
        <taxon>Tracheophyta</taxon>
        <taxon>Polypodiopsida</taxon>
        <taxon>Polypodiidae</taxon>
        <taxon>Polypodiales</taxon>
        <taxon>Pteridineae</taxon>
        <taxon>Pteridaceae</taxon>
        <taxon>Vittarioideae</taxon>
        <taxon>Adiantum</taxon>
    </lineage>
</organism>
<gene>
    <name evidence="1" type="ORF">GOP47_0022786</name>
</gene>
<dbReference type="AlphaFoldDB" id="A0A9D4U757"/>
<dbReference type="GO" id="GO:0009639">
    <property type="term" value="P:response to red or far red light"/>
    <property type="evidence" value="ECO:0007669"/>
    <property type="project" value="InterPro"/>
</dbReference>
<dbReference type="PANTHER" id="PTHR37723">
    <property type="entry name" value="PROTEIN FAR-RED ELONGATED HYPOCOTYL 1"/>
    <property type="match status" value="1"/>
</dbReference>
<keyword evidence="2" id="KW-1185">Reference proteome</keyword>
<dbReference type="GO" id="GO:0051457">
    <property type="term" value="P:maintenance of protein location in nucleus"/>
    <property type="evidence" value="ECO:0007669"/>
    <property type="project" value="TreeGrafter"/>
</dbReference>
<dbReference type="EMBL" id="JABFUD020000022">
    <property type="protein sequence ID" value="KAI5062247.1"/>
    <property type="molecule type" value="Genomic_DNA"/>
</dbReference>
<evidence type="ECO:0000313" key="1">
    <source>
        <dbReference type="EMBL" id="KAI5062247.1"/>
    </source>
</evidence>